<dbReference type="SUPFAM" id="SSF50129">
    <property type="entry name" value="GroES-like"/>
    <property type="match status" value="2"/>
</dbReference>
<keyword evidence="5" id="KW-0520">NAD</keyword>
<dbReference type="Pfam" id="PF00107">
    <property type="entry name" value="ADH_zinc_N"/>
    <property type="match status" value="1"/>
</dbReference>
<evidence type="ECO:0000313" key="10">
    <source>
        <dbReference type="EMBL" id="AHI20223.1"/>
    </source>
</evidence>
<proteinExistence type="inferred from homology"/>
<accession>A0ABN4CEU7</accession>
<keyword evidence="4" id="KW-0560">Oxidoreductase</keyword>
<keyword evidence="11" id="KW-1185">Reference proteome</keyword>
<keyword evidence="7" id="KW-1133">Transmembrane helix</keyword>
<dbReference type="PANTHER" id="PTHR43880:SF12">
    <property type="entry name" value="ALCOHOL DEHYDROGENASE CLASS-3"/>
    <property type="match status" value="1"/>
</dbReference>
<dbReference type="Gene3D" id="3.40.50.720">
    <property type="entry name" value="NAD(P)-binding Rossmann-like Domain"/>
    <property type="match status" value="1"/>
</dbReference>
<dbReference type="InterPro" id="IPR002328">
    <property type="entry name" value="ADH_Zn_CS"/>
</dbReference>
<feature type="domain" description="Alcohol dehydrogenase-like N-terminal" evidence="9">
    <location>
        <begin position="41"/>
        <end position="168"/>
    </location>
</feature>
<protein>
    <submittedName>
        <fullName evidence="10">Alcohol dehydrogenase</fullName>
    </submittedName>
</protein>
<dbReference type="PROSITE" id="PS00059">
    <property type="entry name" value="ADH_ZINC"/>
    <property type="match status" value="1"/>
</dbReference>
<keyword evidence="7" id="KW-0812">Transmembrane</keyword>
<keyword evidence="3 6" id="KW-0862">Zinc</keyword>
<evidence type="ECO:0000259" key="8">
    <source>
        <dbReference type="Pfam" id="PF00107"/>
    </source>
</evidence>
<evidence type="ECO:0000256" key="3">
    <source>
        <dbReference type="ARBA" id="ARBA00022833"/>
    </source>
</evidence>
<organism evidence="10 11">
    <name type="scientific">Corynebacterium casei LMG S-19264</name>
    <dbReference type="NCBI Taxonomy" id="1285583"/>
    <lineage>
        <taxon>Bacteria</taxon>
        <taxon>Bacillati</taxon>
        <taxon>Actinomycetota</taxon>
        <taxon>Actinomycetes</taxon>
        <taxon>Mycobacteriales</taxon>
        <taxon>Corynebacteriaceae</taxon>
        <taxon>Corynebacterium</taxon>
    </lineage>
</organism>
<dbReference type="Proteomes" id="UP000019226">
    <property type="component" value="Chromosome"/>
</dbReference>
<evidence type="ECO:0000256" key="1">
    <source>
        <dbReference type="ARBA" id="ARBA00008072"/>
    </source>
</evidence>
<dbReference type="InterPro" id="IPR013149">
    <property type="entry name" value="ADH-like_C"/>
</dbReference>
<comment type="cofactor">
    <cofactor evidence="6">
        <name>Zn(2+)</name>
        <dbReference type="ChEBI" id="CHEBI:29105"/>
    </cofactor>
</comment>
<evidence type="ECO:0000313" key="11">
    <source>
        <dbReference type="Proteomes" id="UP000019226"/>
    </source>
</evidence>
<dbReference type="InterPro" id="IPR013154">
    <property type="entry name" value="ADH-like_N"/>
</dbReference>
<feature type="transmembrane region" description="Helical" evidence="7">
    <location>
        <begin position="203"/>
        <end position="224"/>
    </location>
</feature>
<evidence type="ECO:0000256" key="4">
    <source>
        <dbReference type="ARBA" id="ARBA00023002"/>
    </source>
</evidence>
<dbReference type="SUPFAM" id="SSF51735">
    <property type="entry name" value="NAD(P)-binding Rossmann-fold domains"/>
    <property type="match status" value="1"/>
</dbReference>
<keyword evidence="2 6" id="KW-0479">Metal-binding</keyword>
<evidence type="ECO:0000256" key="5">
    <source>
        <dbReference type="ARBA" id="ARBA00023027"/>
    </source>
</evidence>
<feature type="transmembrane region" description="Helical" evidence="7">
    <location>
        <begin position="172"/>
        <end position="191"/>
    </location>
</feature>
<gene>
    <name evidence="10" type="ORF">CCASEI_08290</name>
</gene>
<keyword evidence="7" id="KW-0472">Membrane</keyword>
<comment type="similarity">
    <text evidence="1 6">Belongs to the zinc-containing alcohol dehydrogenase family.</text>
</comment>
<dbReference type="Gene3D" id="3.90.180.10">
    <property type="entry name" value="Medium-chain alcohol dehydrogenases, catalytic domain"/>
    <property type="match status" value="1"/>
</dbReference>
<dbReference type="EMBL" id="CP004350">
    <property type="protein sequence ID" value="AHI20223.1"/>
    <property type="molecule type" value="Genomic_DNA"/>
</dbReference>
<dbReference type="InterPro" id="IPR036291">
    <property type="entry name" value="NAD(P)-bd_dom_sf"/>
</dbReference>
<dbReference type="PANTHER" id="PTHR43880">
    <property type="entry name" value="ALCOHOL DEHYDROGENASE"/>
    <property type="match status" value="1"/>
</dbReference>
<dbReference type="InterPro" id="IPR011032">
    <property type="entry name" value="GroES-like_sf"/>
</dbReference>
<name>A0ABN4CEU7_9CORY</name>
<feature type="domain" description="Alcohol dehydrogenase-like C-terminal" evidence="8">
    <location>
        <begin position="210"/>
        <end position="326"/>
    </location>
</feature>
<evidence type="ECO:0000256" key="7">
    <source>
        <dbReference type="SAM" id="Phobius"/>
    </source>
</evidence>
<reference evidence="11" key="1">
    <citation type="submission" date="2013-02" db="EMBL/GenBank/DDBJ databases">
        <title>The complete genome sequence of Corynebacterium casei LMG S-19264 (=DSM 44701).</title>
        <authorList>
            <person name="Ruckert C."/>
            <person name="Albersmeier A."/>
            <person name="Kalinowski J."/>
        </authorList>
    </citation>
    <scope>NUCLEOTIDE SEQUENCE [LARGE SCALE GENOMIC DNA]</scope>
    <source>
        <strain evidence="11">LMG S-19264</strain>
    </source>
</reference>
<evidence type="ECO:0000256" key="2">
    <source>
        <dbReference type="ARBA" id="ARBA00022723"/>
    </source>
</evidence>
<sequence>MSTSETITIRGAVLERSGESAPYAESKPLVISEMQLTGPSEGEVLVKITASGLCHSDLSVVNNNRPRPLPMLIGHESAGVIESVGTGVNGFEVGDNVVMTFLPRCGKCDGCKSNGKIPCEVGSKTNTDGTLINGTRHITRDGEIIQHHLGVSGFATYAVVSEKSIVKIGKDVPSDIAAIFGCAILTGGGAVLNEINPKPEDTIAVVGLGGVGMSAIITAAALGVREIVGIDMQAEKCAKAIELGANTAMTPEEAETSGKRFSAVVEAAGHPNALETAYKLTAPGGLTVTVGLPAPGSSITLDPLIMTSEARRIHGSYLGSSVPSKDIPVYEQLWREGKLNVDGLISSHIHLEDINEAMDNLASGEALRQIITFD</sequence>
<dbReference type="Pfam" id="PF08240">
    <property type="entry name" value="ADH_N"/>
    <property type="match status" value="1"/>
</dbReference>
<evidence type="ECO:0000256" key="6">
    <source>
        <dbReference type="RuleBase" id="RU361277"/>
    </source>
</evidence>
<evidence type="ECO:0000259" key="9">
    <source>
        <dbReference type="Pfam" id="PF08240"/>
    </source>
</evidence>